<feature type="transmembrane region" description="Helical" evidence="7">
    <location>
        <begin position="280"/>
        <end position="300"/>
    </location>
</feature>
<evidence type="ECO:0000256" key="2">
    <source>
        <dbReference type="ARBA" id="ARBA00010992"/>
    </source>
</evidence>
<reference evidence="9 10" key="1">
    <citation type="submission" date="2019-02" db="EMBL/GenBank/DDBJ databases">
        <title>Genomic Encyclopedia of Archaeal and Bacterial Type Strains, Phase II (KMG-II): from individual species to whole genera.</title>
        <authorList>
            <person name="Goeker M."/>
        </authorList>
    </citation>
    <scope>NUCLEOTIDE SEQUENCE [LARGE SCALE GENOMIC DNA]</scope>
    <source>
        <strain evidence="9 10">DSM 18101</strain>
    </source>
</reference>
<dbReference type="PROSITE" id="PS50850">
    <property type="entry name" value="MFS"/>
    <property type="match status" value="1"/>
</dbReference>
<evidence type="ECO:0000256" key="5">
    <source>
        <dbReference type="ARBA" id="ARBA00023136"/>
    </source>
</evidence>
<evidence type="ECO:0000256" key="6">
    <source>
        <dbReference type="RuleBase" id="RU003346"/>
    </source>
</evidence>
<dbReference type="InterPro" id="IPR005829">
    <property type="entry name" value="Sugar_transporter_CS"/>
</dbReference>
<proteinExistence type="inferred from homology"/>
<keyword evidence="10" id="KW-1185">Reference proteome</keyword>
<gene>
    <name evidence="9" type="ORF">BDD14_2900</name>
</gene>
<feature type="transmembrane region" description="Helical" evidence="7">
    <location>
        <begin position="44"/>
        <end position="65"/>
    </location>
</feature>
<keyword evidence="5 7" id="KW-0472">Membrane</keyword>
<dbReference type="PANTHER" id="PTHR48022">
    <property type="entry name" value="PLASTIDIC GLUCOSE TRANSPORTER 4"/>
    <property type="match status" value="1"/>
</dbReference>
<evidence type="ECO:0000313" key="10">
    <source>
        <dbReference type="Proteomes" id="UP000292958"/>
    </source>
</evidence>
<evidence type="ECO:0000313" key="9">
    <source>
        <dbReference type="EMBL" id="RZU41378.1"/>
    </source>
</evidence>
<dbReference type="GO" id="GO:0016020">
    <property type="term" value="C:membrane"/>
    <property type="evidence" value="ECO:0007669"/>
    <property type="project" value="UniProtKB-SubCell"/>
</dbReference>
<dbReference type="AlphaFoldDB" id="A0A4Q7YUS6"/>
<dbReference type="Gene3D" id="1.20.1250.20">
    <property type="entry name" value="MFS general substrate transporter like domains"/>
    <property type="match status" value="1"/>
</dbReference>
<feature type="transmembrane region" description="Helical" evidence="7">
    <location>
        <begin position="406"/>
        <end position="424"/>
    </location>
</feature>
<evidence type="ECO:0000256" key="1">
    <source>
        <dbReference type="ARBA" id="ARBA00004141"/>
    </source>
</evidence>
<dbReference type="Proteomes" id="UP000292958">
    <property type="component" value="Unassembled WGS sequence"/>
</dbReference>
<dbReference type="GO" id="GO:0005351">
    <property type="term" value="F:carbohydrate:proton symporter activity"/>
    <property type="evidence" value="ECO:0007669"/>
    <property type="project" value="TreeGrafter"/>
</dbReference>
<keyword evidence="4 7" id="KW-1133">Transmembrane helix</keyword>
<accession>A0A4Q7YUS6</accession>
<dbReference type="InterPro" id="IPR020846">
    <property type="entry name" value="MFS_dom"/>
</dbReference>
<dbReference type="EMBL" id="SHKW01000001">
    <property type="protein sequence ID" value="RZU41378.1"/>
    <property type="molecule type" value="Genomic_DNA"/>
</dbReference>
<comment type="subcellular location">
    <subcellularLocation>
        <location evidence="1">Membrane</location>
        <topology evidence="1">Multi-pass membrane protein</topology>
    </subcellularLocation>
</comment>
<name>A0A4Q7YUS6_9BACT</name>
<feature type="transmembrane region" description="Helical" evidence="7">
    <location>
        <begin position="384"/>
        <end position="400"/>
    </location>
</feature>
<protein>
    <submittedName>
        <fullName evidence="9">Sugar porter (SP) family MFS transporter</fullName>
    </submittedName>
</protein>
<dbReference type="InterPro" id="IPR003663">
    <property type="entry name" value="Sugar/inositol_transpt"/>
</dbReference>
<keyword evidence="3 7" id="KW-0812">Transmembrane</keyword>
<dbReference type="RefSeq" id="WP_130419311.1">
    <property type="nucleotide sequence ID" value="NZ_SHKW01000001.1"/>
</dbReference>
<evidence type="ECO:0000256" key="3">
    <source>
        <dbReference type="ARBA" id="ARBA00022692"/>
    </source>
</evidence>
<organism evidence="9 10">
    <name type="scientific">Edaphobacter modestus</name>
    <dbReference type="NCBI Taxonomy" id="388466"/>
    <lineage>
        <taxon>Bacteria</taxon>
        <taxon>Pseudomonadati</taxon>
        <taxon>Acidobacteriota</taxon>
        <taxon>Terriglobia</taxon>
        <taxon>Terriglobales</taxon>
        <taxon>Acidobacteriaceae</taxon>
        <taxon>Edaphobacter</taxon>
    </lineage>
</organism>
<sequence>MKLSSHVIKSTIVGALGGLLFGFDTAVISGTTAALTQQFHLSEAALGFTVASALWGTVIGAIFAGIPGQRYGRRDSLRAMAAFYVISAIGCALAWNLSSLIFFRFIGGLGIGGSSVLGPMYIAEIAPAHWRGRLVGFFQVNVVVGILLAYISNYLLGTLSLGAAEWRWQLGIAALPAALFLIALFFIPRSPRWLLTQSRNSEALDILRLTGVEDPTRELEEIVQSLREEGQGGRESLTARKFRLPVFLAITVGMFCQLTGINAVLYYLNDIFTLAGATKVSGNLQAVAVGATNLVATLIAMSVIDRLGRKKLLLTGTVGLVGCLSAIGYMFYTHQHLNLIVWFLMLYIAFFAISHGAVVWVYISEVFPTRMRAKGQSLGSSSHWITNAIISLVFPLLAKSSGAVPFFFFASMMVLDLFLVWFYYPETARISLEKMQHAIGRD</sequence>
<keyword evidence="6" id="KW-0813">Transport</keyword>
<dbReference type="InterPro" id="IPR050360">
    <property type="entry name" value="MFS_Sugar_Transporters"/>
</dbReference>
<dbReference type="OrthoDB" id="9787026at2"/>
<feature type="transmembrane region" description="Helical" evidence="7">
    <location>
        <begin position="168"/>
        <end position="187"/>
    </location>
</feature>
<feature type="transmembrane region" description="Helical" evidence="7">
    <location>
        <begin position="244"/>
        <end position="268"/>
    </location>
</feature>
<evidence type="ECO:0000256" key="4">
    <source>
        <dbReference type="ARBA" id="ARBA00022989"/>
    </source>
</evidence>
<dbReference type="PANTHER" id="PTHR48022:SF2">
    <property type="entry name" value="PLASTIDIC GLUCOSE TRANSPORTER 4"/>
    <property type="match status" value="1"/>
</dbReference>
<dbReference type="InterPro" id="IPR005828">
    <property type="entry name" value="MFS_sugar_transport-like"/>
</dbReference>
<dbReference type="PROSITE" id="PS00217">
    <property type="entry name" value="SUGAR_TRANSPORT_2"/>
    <property type="match status" value="1"/>
</dbReference>
<dbReference type="Pfam" id="PF00083">
    <property type="entry name" value="Sugar_tr"/>
    <property type="match status" value="1"/>
</dbReference>
<dbReference type="InterPro" id="IPR036259">
    <property type="entry name" value="MFS_trans_sf"/>
</dbReference>
<comment type="caution">
    <text evidence="9">The sequence shown here is derived from an EMBL/GenBank/DDBJ whole genome shotgun (WGS) entry which is preliminary data.</text>
</comment>
<feature type="transmembrane region" description="Helical" evidence="7">
    <location>
        <begin position="101"/>
        <end position="122"/>
    </location>
</feature>
<evidence type="ECO:0000256" key="7">
    <source>
        <dbReference type="SAM" id="Phobius"/>
    </source>
</evidence>
<dbReference type="SUPFAM" id="SSF103473">
    <property type="entry name" value="MFS general substrate transporter"/>
    <property type="match status" value="1"/>
</dbReference>
<feature type="transmembrane region" description="Helical" evidence="7">
    <location>
        <begin position="134"/>
        <end position="156"/>
    </location>
</feature>
<feature type="transmembrane region" description="Helical" evidence="7">
    <location>
        <begin position="339"/>
        <end position="363"/>
    </location>
</feature>
<feature type="domain" description="Major facilitator superfamily (MFS) profile" evidence="8">
    <location>
        <begin position="10"/>
        <end position="428"/>
    </location>
</feature>
<dbReference type="PRINTS" id="PR00171">
    <property type="entry name" value="SUGRTRNSPORT"/>
</dbReference>
<feature type="transmembrane region" description="Helical" evidence="7">
    <location>
        <begin position="77"/>
        <end position="95"/>
    </location>
</feature>
<feature type="transmembrane region" description="Helical" evidence="7">
    <location>
        <begin position="312"/>
        <end position="333"/>
    </location>
</feature>
<dbReference type="NCBIfam" id="TIGR00879">
    <property type="entry name" value="SP"/>
    <property type="match status" value="1"/>
</dbReference>
<comment type="similarity">
    <text evidence="2 6">Belongs to the major facilitator superfamily. Sugar transporter (TC 2.A.1.1) family.</text>
</comment>
<evidence type="ECO:0000259" key="8">
    <source>
        <dbReference type="PROSITE" id="PS50850"/>
    </source>
</evidence>